<dbReference type="CDD" id="cd05829">
    <property type="entry name" value="Sortase_F"/>
    <property type="match status" value="1"/>
</dbReference>
<protein>
    <submittedName>
        <fullName evidence="2">Class F sortase</fullName>
    </submittedName>
</protein>
<accession>A0ABQ4A5K9</accession>
<evidence type="ECO:0000256" key="1">
    <source>
        <dbReference type="ARBA" id="ARBA00022801"/>
    </source>
</evidence>
<dbReference type="InterPro" id="IPR023365">
    <property type="entry name" value="Sortase_dom-sf"/>
</dbReference>
<dbReference type="RefSeq" id="WP_203842922.1">
    <property type="nucleotide sequence ID" value="NZ_BAAATV010000029.1"/>
</dbReference>
<name>A0ABQ4A5K9_9ACTN</name>
<keyword evidence="3" id="KW-1185">Reference proteome</keyword>
<evidence type="ECO:0000313" key="2">
    <source>
        <dbReference type="EMBL" id="GIE26004.1"/>
    </source>
</evidence>
<reference evidence="2 3" key="1">
    <citation type="submission" date="2021-01" db="EMBL/GenBank/DDBJ databases">
        <title>Whole genome shotgun sequence of Actinoplanes humidus NBRC 14915.</title>
        <authorList>
            <person name="Komaki H."/>
            <person name="Tamura T."/>
        </authorList>
    </citation>
    <scope>NUCLEOTIDE SEQUENCE [LARGE SCALE GENOMIC DNA]</scope>
    <source>
        <strain evidence="2 3">NBRC 14915</strain>
    </source>
</reference>
<comment type="caution">
    <text evidence="2">The sequence shown here is derived from an EMBL/GenBank/DDBJ whole genome shotgun (WGS) entry which is preliminary data.</text>
</comment>
<dbReference type="EMBL" id="BOMN01000131">
    <property type="protein sequence ID" value="GIE26004.1"/>
    <property type="molecule type" value="Genomic_DNA"/>
</dbReference>
<sequence length="221" mass="23355">MTHDGARPRRKPGPALLSLIAGAALVTSFGVVSCQDRTPADFGTPPVAAPVSTEPEPAQVRIHDGRTPATAATDKPVRLTIPALRVAVPVTPVGIDSSTGDLAIPENVNTVGWYRFGPDFSATTGSIVIAGHVDSADAGKGALFRLDTLRAADTVTLTGADGHTRTFRVTARERYRKTAIPLDKYFSRDGSVRLTLITCGGPFDSRTRHYRDNVVVTAVPA</sequence>
<dbReference type="Gene3D" id="2.40.260.10">
    <property type="entry name" value="Sortase"/>
    <property type="match status" value="1"/>
</dbReference>
<dbReference type="InterPro" id="IPR042001">
    <property type="entry name" value="Sortase_F"/>
</dbReference>
<evidence type="ECO:0000313" key="3">
    <source>
        <dbReference type="Proteomes" id="UP000603200"/>
    </source>
</evidence>
<dbReference type="PROSITE" id="PS51257">
    <property type="entry name" value="PROKAR_LIPOPROTEIN"/>
    <property type="match status" value="1"/>
</dbReference>
<dbReference type="SUPFAM" id="SSF63817">
    <property type="entry name" value="Sortase"/>
    <property type="match status" value="1"/>
</dbReference>
<dbReference type="InterPro" id="IPR005754">
    <property type="entry name" value="Sortase"/>
</dbReference>
<gene>
    <name evidence="2" type="ORF">Ahu01nite_091060</name>
</gene>
<proteinExistence type="predicted"/>
<dbReference type="Proteomes" id="UP000603200">
    <property type="component" value="Unassembled WGS sequence"/>
</dbReference>
<organism evidence="2 3">
    <name type="scientific">Winogradskya humida</name>
    <dbReference type="NCBI Taxonomy" id="113566"/>
    <lineage>
        <taxon>Bacteria</taxon>
        <taxon>Bacillati</taxon>
        <taxon>Actinomycetota</taxon>
        <taxon>Actinomycetes</taxon>
        <taxon>Micromonosporales</taxon>
        <taxon>Micromonosporaceae</taxon>
        <taxon>Winogradskya</taxon>
    </lineage>
</organism>
<keyword evidence="1" id="KW-0378">Hydrolase</keyword>
<dbReference type="Pfam" id="PF04203">
    <property type="entry name" value="Sortase"/>
    <property type="match status" value="1"/>
</dbReference>